<dbReference type="EMBL" id="OZ075120">
    <property type="protein sequence ID" value="CAL4897246.1"/>
    <property type="molecule type" value="Genomic_DNA"/>
</dbReference>
<reference evidence="3 4" key="2">
    <citation type="submission" date="2024-10" db="EMBL/GenBank/DDBJ databases">
        <authorList>
            <person name="Ryan C."/>
        </authorList>
    </citation>
    <scope>NUCLEOTIDE SEQUENCE [LARGE SCALE GENOMIC DNA]</scope>
</reference>
<evidence type="ECO:0000259" key="2">
    <source>
        <dbReference type="Pfam" id="PF23622"/>
    </source>
</evidence>
<dbReference type="InterPro" id="IPR055357">
    <property type="entry name" value="LRR_At1g61320_AtMIF1"/>
</dbReference>
<dbReference type="SUPFAM" id="SSF81383">
    <property type="entry name" value="F-box domain"/>
    <property type="match status" value="1"/>
</dbReference>
<dbReference type="Proteomes" id="UP001497457">
    <property type="component" value="Chromosome 10rd"/>
</dbReference>
<evidence type="ECO:0000313" key="4">
    <source>
        <dbReference type="Proteomes" id="UP001497457"/>
    </source>
</evidence>
<dbReference type="InterPro" id="IPR036047">
    <property type="entry name" value="F-box-like_dom_sf"/>
</dbReference>
<dbReference type="Gene3D" id="3.80.10.10">
    <property type="entry name" value="Ribonuclease Inhibitor"/>
    <property type="match status" value="1"/>
</dbReference>
<accession>A0ABC8VVJ0</accession>
<dbReference type="InterPro" id="IPR053772">
    <property type="entry name" value="At1g61320/At1g61330-like"/>
</dbReference>
<dbReference type="PANTHER" id="PTHR34145">
    <property type="entry name" value="OS02G0105600 PROTEIN"/>
    <property type="match status" value="1"/>
</dbReference>
<sequence length="518" mass="58045">MFIQRQQDQERRRRQAQIQARDGFIASQAKRKGSPCQRDDDSQVADLHSGPSLPEDICQHIHSLMPMRDAARAACASRSFLHSWRCHPNLNFSNDTLGLIENACQKDESARLFYIKVDHILKSHSGIGLKKLKIQIDSDYSAKDSCYLNKWLQKAVTTGIEELTLILVPFGAKYNFPCSLLLNGSGDSIRYLHLARCSFHPKVTLGLRSLTRLHLCLVRITGDELGCLLSHSIALERLELRCCDRIVCLKVPRLLQHLNYLEVSGCAKLKVIDNEAPNVSSFSYGGNITVQLSLGETLQMKSLSMSCCGSVFYARAELPSSMPNLEALTVHSHTERAYAPTLHSKFLYLRHLSIALTGAPFSPAYDYLSLASFFDAAPSLETFNLNVWQRYMENVSVFADPVDLRQMQELQHHNLRSVSITGFSSAKSLIELTCHVLRSVMSLECLTLEAPQSCVRCSDRYNKSGKCSPLARDLLMEGHRAVMAIRRYIEPGVPSTVKLHVLEPCSCHAVELQMSCLS</sequence>
<dbReference type="PANTHER" id="PTHR34145:SF43">
    <property type="entry name" value="F-BOX DOMAIN PROTEIN"/>
    <property type="match status" value="1"/>
</dbReference>
<evidence type="ECO:0000313" key="3">
    <source>
        <dbReference type="EMBL" id="CAL4897246.1"/>
    </source>
</evidence>
<keyword evidence="4" id="KW-1185">Reference proteome</keyword>
<protein>
    <recommendedName>
        <fullName evidence="2">At1g61320/AtMIF1 LRR domain-containing protein</fullName>
    </recommendedName>
</protein>
<reference evidence="4" key="1">
    <citation type="submission" date="2024-06" db="EMBL/GenBank/DDBJ databases">
        <authorList>
            <person name="Ryan C."/>
        </authorList>
    </citation>
    <scope>NUCLEOTIDE SEQUENCE [LARGE SCALE GENOMIC DNA]</scope>
</reference>
<dbReference type="Pfam" id="PF23622">
    <property type="entry name" value="LRR_At1g61320_AtMIF1"/>
    <property type="match status" value="1"/>
</dbReference>
<organism evidence="3 4">
    <name type="scientific">Urochloa decumbens</name>
    <dbReference type="NCBI Taxonomy" id="240449"/>
    <lineage>
        <taxon>Eukaryota</taxon>
        <taxon>Viridiplantae</taxon>
        <taxon>Streptophyta</taxon>
        <taxon>Embryophyta</taxon>
        <taxon>Tracheophyta</taxon>
        <taxon>Spermatophyta</taxon>
        <taxon>Magnoliopsida</taxon>
        <taxon>Liliopsida</taxon>
        <taxon>Poales</taxon>
        <taxon>Poaceae</taxon>
        <taxon>PACMAD clade</taxon>
        <taxon>Panicoideae</taxon>
        <taxon>Panicodae</taxon>
        <taxon>Paniceae</taxon>
        <taxon>Melinidinae</taxon>
        <taxon>Urochloa</taxon>
    </lineage>
</organism>
<evidence type="ECO:0000256" key="1">
    <source>
        <dbReference type="SAM" id="MobiDB-lite"/>
    </source>
</evidence>
<dbReference type="AlphaFoldDB" id="A0ABC8VVJ0"/>
<feature type="domain" description="At1g61320/AtMIF1 LRR" evidence="2">
    <location>
        <begin position="120"/>
        <end position="506"/>
    </location>
</feature>
<dbReference type="SUPFAM" id="SSF52058">
    <property type="entry name" value="L domain-like"/>
    <property type="match status" value="1"/>
</dbReference>
<dbReference type="InterPro" id="IPR032675">
    <property type="entry name" value="LRR_dom_sf"/>
</dbReference>
<name>A0ABC8VVJ0_9POAL</name>
<feature type="region of interest" description="Disordered" evidence="1">
    <location>
        <begin position="28"/>
        <end position="51"/>
    </location>
</feature>
<gene>
    <name evidence="3" type="ORF">URODEC1_LOCUS7142</name>
</gene>
<proteinExistence type="predicted"/>